<sequence length="624" mass="69571">MMRAQNSPSCSTRYFQKVESGAGVFAPVPGGSARESSISLVRKRRLPENEDKKASSKRARYESGSDASTVVNVESEEESMESERPHLLRRPGTPRVIRPRFERGAQPENWSGLIAPRPSRLQIQDDNAFVELDSDLSNFEHYQQAGQAWNQDQIEQEELCDSPRLHNDLHYTNLADADLTQLDRQRTNPRRPASTGNTPLRQSTSPLSGDEADFDIPICPDFHSRPPHRTNPPPQLRRTADQNSHYLLGEVVEFDDLYEAYGGTTASTDSQSYSSVAGPTLSLSTPQKALEEVEHPHEYSSRHGSNHPSNAHGRRDQIQTIDANHNLNNPEIERRRRGPYERLEQSSDDGFKSGSVADVPSEHRAGRDEDYTDVSPAARRSVHGQGHLEGQTVEIRDTTDTIMLALQLQIERYESELVRLRNEVAEGGSYPGRQVGHQLAAEAGGREQWEENREIVDQQSDDGSDAVYGQGFVAGQAEARRERGLETQTAYRAGYMARGEEMLGFIHRSAGREAFEYYEEHDDWLASISLVLEENLAEENDSDETTDQAKYSSSAIHPTQHLTIALKFFAQGMTSVLQCKLTSPEQKNKPDAGPSKNKESNEGDNDPPCTCGGAKRSSDSETVV</sequence>
<feature type="compositionally biased region" description="Basic and acidic residues" evidence="1">
    <location>
        <begin position="360"/>
        <end position="369"/>
    </location>
</feature>
<reference evidence="2 3" key="1">
    <citation type="submission" date="2019-07" db="EMBL/GenBank/DDBJ databases">
        <title>Venturia inaequalis Genome Resource.</title>
        <authorList>
            <person name="Lichtner F.J."/>
        </authorList>
    </citation>
    <scope>NUCLEOTIDE SEQUENCE [LARGE SCALE GENOMIC DNA]</scope>
    <source>
        <strain evidence="2 3">DMI_063113</strain>
    </source>
</reference>
<gene>
    <name evidence="2" type="ORF">EG327_004808</name>
</gene>
<name>A0A8H3VBY5_VENIN</name>
<accession>A0A8H3VBY5</accession>
<feature type="compositionally biased region" description="Basic and acidic residues" evidence="1">
    <location>
        <begin position="46"/>
        <end position="63"/>
    </location>
</feature>
<dbReference type="AlphaFoldDB" id="A0A8H3VBY5"/>
<feature type="compositionally biased region" description="Basic and acidic residues" evidence="1">
    <location>
        <begin position="586"/>
        <end position="601"/>
    </location>
</feature>
<dbReference type="Proteomes" id="UP000490939">
    <property type="component" value="Unassembled WGS sequence"/>
</dbReference>
<evidence type="ECO:0000313" key="3">
    <source>
        <dbReference type="Proteomes" id="UP000490939"/>
    </source>
</evidence>
<comment type="caution">
    <text evidence="2">The sequence shown here is derived from an EMBL/GenBank/DDBJ whole genome shotgun (WGS) entry which is preliminary data.</text>
</comment>
<feature type="region of interest" description="Disordered" evidence="1">
    <location>
        <begin position="287"/>
        <end position="392"/>
    </location>
</feature>
<feature type="compositionally biased region" description="Polar residues" evidence="1">
    <location>
        <begin position="318"/>
        <end position="329"/>
    </location>
</feature>
<feature type="compositionally biased region" description="Basic and acidic residues" evidence="1">
    <location>
        <begin position="289"/>
        <end position="301"/>
    </location>
</feature>
<feature type="region of interest" description="Disordered" evidence="1">
    <location>
        <begin position="582"/>
        <end position="624"/>
    </location>
</feature>
<evidence type="ECO:0000256" key="1">
    <source>
        <dbReference type="SAM" id="MobiDB-lite"/>
    </source>
</evidence>
<protein>
    <submittedName>
        <fullName evidence="2">Uncharacterized protein</fullName>
    </submittedName>
</protein>
<proteinExistence type="predicted"/>
<feature type="region of interest" description="Disordered" evidence="1">
    <location>
        <begin position="176"/>
        <end position="239"/>
    </location>
</feature>
<keyword evidence="3" id="KW-1185">Reference proteome</keyword>
<organism evidence="2 3">
    <name type="scientific">Venturia inaequalis</name>
    <name type="common">Apple scab fungus</name>
    <dbReference type="NCBI Taxonomy" id="5025"/>
    <lineage>
        <taxon>Eukaryota</taxon>
        <taxon>Fungi</taxon>
        <taxon>Dikarya</taxon>
        <taxon>Ascomycota</taxon>
        <taxon>Pezizomycotina</taxon>
        <taxon>Dothideomycetes</taxon>
        <taxon>Pleosporomycetidae</taxon>
        <taxon>Venturiales</taxon>
        <taxon>Venturiaceae</taxon>
        <taxon>Venturia</taxon>
    </lineage>
</organism>
<dbReference type="EMBL" id="WNWR01000282">
    <property type="protein sequence ID" value="KAE9985140.1"/>
    <property type="molecule type" value="Genomic_DNA"/>
</dbReference>
<evidence type="ECO:0000313" key="2">
    <source>
        <dbReference type="EMBL" id="KAE9985140.1"/>
    </source>
</evidence>
<feature type="region of interest" description="Disordered" evidence="1">
    <location>
        <begin position="22"/>
        <end position="93"/>
    </location>
</feature>
<feature type="compositionally biased region" description="Polar residues" evidence="1">
    <location>
        <begin position="194"/>
        <end position="207"/>
    </location>
</feature>
<feature type="compositionally biased region" description="Basic and acidic residues" evidence="1">
    <location>
        <begin position="331"/>
        <end position="351"/>
    </location>
</feature>